<gene>
    <name evidence="2" type="ORF">AVDCRST_MAG40-2367</name>
</gene>
<dbReference type="EMBL" id="CADCTX010000682">
    <property type="protein sequence ID" value="CAA9340236.1"/>
    <property type="molecule type" value="Genomic_DNA"/>
</dbReference>
<feature type="non-terminal residue" evidence="2">
    <location>
        <position position="1"/>
    </location>
</feature>
<reference evidence="2" key="1">
    <citation type="submission" date="2020-02" db="EMBL/GenBank/DDBJ databases">
        <authorList>
            <person name="Meier V. D."/>
        </authorList>
    </citation>
    <scope>NUCLEOTIDE SEQUENCE</scope>
    <source>
        <strain evidence="2">AVDCRST_MAG40</strain>
    </source>
</reference>
<proteinExistence type="predicted"/>
<evidence type="ECO:0000256" key="1">
    <source>
        <dbReference type="SAM" id="MobiDB-lite"/>
    </source>
</evidence>
<organism evidence="2">
    <name type="scientific">uncultured Gemmatimonadaceae bacterium</name>
    <dbReference type="NCBI Taxonomy" id="246130"/>
    <lineage>
        <taxon>Bacteria</taxon>
        <taxon>Pseudomonadati</taxon>
        <taxon>Gemmatimonadota</taxon>
        <taxon>Gemmatimonadia</taxon>
        <taxon>Gemmatimonadales</taxon>
        <taxon>Gemmatimonadaceae</taxon>
        <taxon>environmental samples</taxon>
    </lineage>
</organism>
<feature type="region of interest" description="Disordered" evidence="1">
    <location>
        <begin position="1"/>
        <end position="40"/>
    </location>
</feature>
<protein>
    <submittedName>
        <fullName evidence="2">Uncharacterized protein</fullName>
    </submittedName>
</protein>
<evidence type="ECO:0000313" key="2">
    <source>
        <dbReference type="EMBL" id="CAA9340236.1"/>
    </source>
</evidence>
<dbReference type="AlphaFoldDB" id="A0A6J4LWX1"/>
<accession>A0A6J4LWX1</accession>
<feature type="compositionally biased region" description="Low complexity" evidence="1">
    <location>
        <begin position="10"/>
        <end position="27"/>
    </location>
</feature>
<name>A0A6J4LWX1_9BACT</name>
<feature type="non-terminal residue" evidence="2">
    <location>
        <position position="40"/>
    </location>
</feature>
<feature type="compositionally biased region" description="Basic and acidic residues" evidence="1">
    <location>
        <begin position="30"/>
        <end position="40"/>
    </location>
</feature>
<sequence>WCTEITHVTSSARATPPPRWSSAAAAPGRRRVEGWRRPAR</sequence>